<evidence type="ECO:0000313" key="3">
    <source>
        <dbReference type="Proteomes" id="UP000800035"/>
    </source>
</evidence>
<organism evidence="2 3">
    <name type="scientific">Byssothecium circinans</name>
    <dbReference type="NCBI Taxonomy" id="147558"/>
    <lineage>
        <taxon>Eukaryota</taxon>
        <taxon>Fungi</taxon>
        <taxon>Dikarya</taxon>
        <taxon>Ascomycota</taxon>
        <taxon>Pezizomycotina</taxon>
        <taxon>Dothideomycetes</taxon>
        <taxon>Pleosporomycetidae</taxon>
        <taxon>Pleosporales</taxon>
        <taxon>Massarineae</taxon>
        <taxon>Massarinaceae</taxon>
        <taxon>Byssothecium</taxon>
    </lineage>
</organism>
<reference evidence="2" key="1">
    <citation type="journal article" date="2020" name="Stud. Mycol.">
        <title>101 Dothideomycetes genomes: a test case for predicting lifestyles and emergence of pathogens.</title>
        <authorList>
            <person name="Haridas S."/>
            <person name="Albert R."/>
            <person name="Binder M."/>
            <person name="Bloem J."/>
            <person name="Labutti K."/>
            <person name="Salamov A."/>
            <person name="Andreopoulos B."/>
            <person name="Baker S."/>
            <person name="Barry K."/>
            <person name="Bills G."/>
            <person name="Bluhm B."/>
            <person name="Cannon C."/>
            <person name="Castanera R."/>
            <person name="Culley D."/>
            <person name="Daum C."/>
            <person name="Ezra D."/>
            <person name="Gonzalez J."/>
            <person name="Henrissat B."/>
            <person name="Kuo A."/>
            <person name="Liang C."/>
            <person name="Lipzen A."/>
            <person name="Lutzoni F."/>
            <person name="Magnuson J."/>
            <person name="Mondo S."/>
            <person name="Nolan M."/>
            <person name="Ohm R."/>
            <person name="Pangilinan J."/>
            <person name="Park H.-J."/>
            <person name="Ramirez L."/>
            <person name="Alfaro M."/>
            <person name="Sun H."/>
            <person name="Tritt A."/>
            <person name="Yoshinaga Y."/>
            <person name="Zwiers L.-H."/>
            <person name="Turgeon B."/>
            <person name="Goodwin S."/>
            <person name="Spatafora J."/>
            <person name="Crous P."/>
            <person name="Grigoriev I."/>
        </authorList>
    </citation>
    <scope>NUCLEOTIDE SEQUENCE</scope>
    <source>
        <strain evidence="2">CBS 675.92</strain>
    </source>
</reference>
<dbReference type="EMBL" id="ML976980">
    <property type="protein sequence ID" value="KAF1961976.1"/>
    <property type="molecule type" value="Genomic_DNA"/>
</dbReference>
<feature type="region of interest" description="Disordered" evidence="1">
    <location>
        <begin position="38"/>
        <end position="60"/>
    </location>
</feature>
<sequence>MQGSRPHLASCHTRQAFIGSLARSSNEHGDPVFASAYRREDQSAQRPAPISSASCRPLSSGGLRARRHCLFTYALPRRILNCSLFSGVLLLPGDFRLTRCRNHTSAHF</sequence>
<dbReference type="AlphaFoldDB" id="A0A6A5UGC2"/>
<gene>
    <name evidence="2" type="ORF">CC80DRAFT_201113</name>
</gene>
<evidence type="ECO:0000256" key="1">
    <source>
        <dbReference type="SAM" id="MobiDB-lite"/>
    </source>
</evidence>
<evidence type="ECO:0000313" key="2">
    <source>
        <dbReference type="EMBL" id="KAF1961976.1"/>
    </source>
</evidence>
<protein>
    <submittedName>
        <fullName evidence="2">Uncharacterized protein</fullName>
    </submittedName>
</protein>
<accession>A0A6A5UGC2</accession>
<name>A0A6A5UGC2_9PLEO</name>
<keyword evidence="3" id="KW-1185">Reference proteome</keyword>
<proteinExistence type="predicted"/>
<dbReference type="Proteomes" id="UP000800035">
    <property type="component" value="Unassembled WGS sequence"/>
</dbReference>